<sequence>MDFKNFQEEYLDMVLVPSGLLIMLIYHLFLLYKYLKHPLSTAMGYENKDKKTWVGKILQGQDSATAVTVISTNTTATIYLATISLTLCSLIGAWMAKSTNNFFPREIIYGNTSPSIISIKYICLLTCFLLAFSCFVQSARHLVHSNYLLSTPGATSKADVRKAKRAVEKGSEFWSLGLRALYFALNFLLWFFGPVPMFVSSVTTVVILSCHDFKRSDNNQKWPASAVAVNESALLIS</sequence>
<proteinExistence type="predicted"/>
<dbReference type="Pfam" id="PF04654">
    <property type="entry name" value="DUF599"/>
    <property type="match status" value="1"/>
</dbReference>
<reference evidence="2 3" key="1">
    <citation type="journal article" date="2013" name="Nat. Genet.">
        <title>The high-quality draft genome of peach (Prunus persica) identifies unique patterns of genetic diversity, domestication and genome evolution.</title>
        <authorList>
            <consortium name="International Peach Genome Initiative"/>
            <person name="Verde I."/>
            <person name="Abbott A.G."/>
            <person name="Scalabrin S."/>
            <person name="Jung S."/>
            <person name="Shu S."/>
            <person name="Marroni F."/>
            <person name="Zhebentyayeva T."/>
            <person name="Dettori M.T."/>
            <person name="Grimwood J."/>
            <person name="Cattonaro F."/>
            <person name="Zuccolo A."/>
            <person name="Rossini L."/>
            <person name="Jenkins J."/>
            <person name="Vendramin E."/>
            <person name="Meisel L.A."/>
            <person name="Decroocq V."/>
            <person name="Sosinski B."/>
            <person name="Prochnik S."/>
            <person name="Mitros T."/>
            <person name="Policriti A."/>
            <person name="Cipriani G."/>
            <person name="Dondini L."/>
            <person name="Ficklin S."/>
            <person name="Goodstein D.M."/>
            <person name="Xuan P."/>
            <person name="Del Fabbro C."/>
            <person name="Aramini V."/>
            <person name="Copetti D."/>
            <person name="Gonzalez S."/>
            <person name="Horner D.S."/>
            <person name="Falchi R."/>
            <person name="Lucas S."/>
            <person name="Mica E."/>
            <person name="Maldonado J."/>
            <person name="Lazzari B."/>
            <person name="Bielenberg D."/>
            <person name="Pirona R."/>
            <person name="Miculan M."/>
            <person name="Barakat A."/>
            <person name="Testolin R."/>
            <person name="Stella A."/>
            <person name="Tartarini S."/>
            <person name="Tonutti P."/>
            <person name="Arus P."/>
            <person name="Orellana A."/>
            <person name="Wells C."/>
            <person name="Main D."/>
            <person name="Vizzotto G."/>
            <person name="Silva H."/>
            <person name="Salamini F."/>
            <person name="Schmutz J."/>
            <person name="Morgante M."/>
            <person name="Rokhsar D.S."/>
        </authorList>
    </citation>
    <scope>NUCLEOTIDE SEQUENCE [LARGE SCALE GENOMIC DNA]</scope>
    <source>
        <strain evidence="3">cv. Nemared</strain>
    </source>
</reference>
<name>A0A251PG71_PRUPE</name>
<dbReference type="AlphaFoldDB" id="A0A251PG71"/>
<organism evidence="2 3">
    <name type="scientific">Prunus persica</name>
    <name type="common">Peach</name>
    <name type="synonym">Amygdalus persica</name>
    <dbReference type="NCBI Taxonomy" id="3760"/>
    <lineage>
        <taxon>Eukaryota</taxon>
        <taxon>Viridiplantae</taxon>
        <taxon>Streptophyta</taxon>
        <taxon>Embryophyta</taxon>
        <taxon>Tracheophyta</taxon>
        <taxon>Spermatophyta</taxon>
        <taxon>Magnoliopsida</taxon>
        <taxon>eudicotyledons</taxon>
        <taxon>Gunneridae</taxon>
        <taxon>Pentapetalae</taxon>
        <taxon>rosids</taxon>
        <taxon>fabids</taxon>
        <taxon>Rosales</taxon>
        <taxon>Rosaceae</taxon>
        <taxon>Amygdaloideae</taxon>
        <taxon>Amygdaleae</taxon>
        <taxon>Prunus</taxon>
    </lineage>
</organism>
<feature type="transmembrane region" description="Helical" evidence="1">
    <location>
        <begin position="180"/>
        <end position="208"/>
    </location>
</feature>
<dbReference type="EMBL" id="CM007654">
    <property type="protein sequence ID" value="ONI10567.1"/>
    <property type="molecule type" value="Genomic_DNA"/>
</dbReference>
<feature type="transmembrane region" description="Helical" evidence="1">
    <location>
        <begin position="12"/>
        <end position="35"/>
    </location>
</feature>
<evidence type="ECO:0000256" key="1">
    <source>
        <dbReference type="SAM" id="Phobius"/>
    </source>
</evidence>
<feature type="transmembrane region" description="Helical" evidence="1">
    <location>
        <begin position="76"/>
        <end position="96"/>
    </location>
</feature>
<keyword evidence="1" id="KW-0812">Transmembrane</keyword>
<gene>
    <name evidence="2" type="ORF">PRUPE_4G054100</name>
</gene>
<dbReference type="Gramene" id="ONI10567">
    <property type="protein sequence ID" value="ONI10567"/>
    <property type="gene ID" value="PRUPE_4G054100"/>
</dbReference>
<keyword evidence="1" id="KW-1133">Transmembrane helix</keyword>
<accession>A0A251PG71</accession>
<evidence type="ECO:0000313" key="3">
    <source>
        <dbReference type="Proteomes" id="UP000006882"/>
    </source>
</evidence>
<protein>
    <submittedName>
        <fullName evidence="2">Uncharacterized protein</fullName>
    </submittedName>
</protein>
<evidence type="ECO:0000313" key="2">
    <source>
        <dbReference type="EMBL" id="ONI10567.1"/>
    </source>
</evidence>
<dbReference type="PANTHER" id="PTHR31168:SF21">
    <property type="entry name" value="EMB|CAB89385.1"/>
    <property type="match status" value="1"/>
</dbReference>
<dbReference type="PANTHER" id="PTHR31168">
    <property type="entry name" value="OS02G0292800 PROTEIN"/>
    <property type="match status" value="1"/>
</dbReference>
<keyword evidence="1" id="KW-0472">Membrane</keyword>
<keyword evidence="3" id="KW-1185">Reference proteome</keyword>
<feature type="transmembrane region" description="Helical" evidence="1">
    <location>
        <begin position="117"/>
        <end position="139"/>
    </location>
</feature>
<dbReference type="InterPro" id="IPR006747">
    <property type="entry name" value="DUF599"/>
</dbReference>
<dbReference type="Proteomes" id="UP000006882">
    <property type="component" value="Chromosome G4"/>
</dbReference>